<reference evidence="10" key="1">
    <citation type="submission" date="2022-03" db="EMBL/GenBank/DDBJ databases">
        <authorList>
            <person name="Martin C."/>
        </authorList>
    </citation>
    <scope>NUCLEOTIDE SEQUENCE</scope>
</reference>
<comment type="caution">
    <text evidence="10">The sequence shown here is derived from an EMBL/GenBank/DDBJ whole genome shotgun (WGS) entry which is preliminary data.</text>
</comment>
<organism evidence="10 11">
    <name type="scientific">Owenia fusiformis</name>
    <name type="common">Polychaete worm</name>
    <dbReference type="NCBI Taxonomy" id="6347"/>
    <lineage>
        <taxon>Eukaryota</taxon>
        <taxon>Metazoa</taxon>
        <taxon>Spiralia</taxon>
        <taxon>Lophotrochozoa</taxon>
        <taxon>Annelida</taxon>
        <taxon>Polychaeta</taxon>
        <taxon>Sedentaria</taxon>
        <taxon>Canalipalpata</taxon>
        <taxon>Sabellida</taxon>
        <taxon>Oweniida</taxon>
        <taxon>Oweniidae</taxon>
        <taxon>Owenia</taxon>
    </lineage>
</organism>
<evidence type="ECO:0000256" key="4">
    <source>
        <dbReference type="ARBA" id="ARBA00022692"/>
    </source>
</evidence>
<evidence type="ECO:0000256" key="1">
    <source>
        <dbReference type="ARBA" id="ARBA00004225"/>
    </source>
</evidence>
<proteinExistence type="inferred from homology"/>
<dbReference type="InterPro" id="IPR002067">
    <property type="entry name" value="MCP"/>
</dbReference>
<name>A0A8J1U078_OWEFU</name>
<dbReference type="EMBL" id="CAIIXF020000010">
    <property type="protein sequence ID" value="CAH1797218.1"/>
    <property type="molecule type" value="Genomic_DNA"/>
</dbReference>
<dbReference type="PRINTS" id="PR00926">
    <property type="entry name" value="MITOCARRIER"/>
</dbReference>
<dbReference type="GO" id="GO:0031966">
    <property type="term" value="C:mitochondrial membrane"/>
    <property type="evidence" value="ECO:0007669"/>
    <property type="project" value="UniProtKB-SubCell"/>
</dbReference>
<dbReference type="PROSITE" id="PS50920">
    <property type="entry name" value="SOLCAR"/>
    <property type="match status" value="3"/>
</dbReference>
<dbReference type="Gene3D" id="1.50.40.10">
    <property type="entry name" value="Mitochondrial carrier domain"/>
    <property type="match status" value="1"/>
</dbReference>
<evidence type="ECO:0000256" key="8">
    <source>
        <dbReference type="ARBA" id="ARBA00023136"/>
    </source>
</evidence>
<evidence type="ECO:0000256" key="3">
    <source>
        <dbReference type="ARBA" id="ARBA00022448"/>
    </source>
</evidence>
<keyword evidence="11" id="KW-1185">Reference proteome</keyword>
<dbReference type="Pfam" id="PF00153">
    <property type="entry name" value="Mito_carr"/>
    <property type="match status" value="3"/>
</dbReference>
<evidence type="ECO:0000256" key="9">
    <source>
        <dbReference type="RuleBase" id="RU000488"/>
    </source>
</evidence>
<dbReference type="OrthoDB" id="193856at2759"/>
<dbReference type="SUPFAM" id="SSF103506">
    <property type="entry name" value="Mitochondrial carrier"/>
    <property type="match status" value="1"/>
</dbReference>
<evidence type="ECO:0000256" key="6">
    <source>
        <dbReference type="ARBA" id="ARBA00022989"/>
    </source>
</evidence>
<dbReference type="Proteomes" id="UP000749559">
    <property type="component" value="Unassembled WGS sequence"/>
</dbReference>
<accession>A0A8J1U078</accession>
<evidence type="ECO:0000313" key="10">
    <source>
        <dbReference type="EMBL" id="CAH1797218.1"/>
    </source>
</evidence>
<gene>
    <name evidence="10" type="ORF">OFUS_LOCUS21547</name>
</gene>
<sequence>MSATSDYIAGAVGGCAGLVVGHPFDTVKILLQTEARGISTWATLKNVTQHGLMQGYFRGLAFPLASYGLLNSILFGVYGNSLRLMTPLAATGHVEKSYRDIFMAGCIGGAAQLIPACPIDVVKITLQAQIAEHGKGNNGNGQFFKGPVEAIGAIYKKHGFRGCFRGLPVMAMRDIPAFGSYLLAYEWMYDTCNLHHWLKNKEASKTLLAGGVAGLCSWTFTMPLDVVKSRMQADLNGKFKNILDCVVKSYAEGGFRIFFSGLPVACLRAFPVNAVTFLVYTKTLKYLNDGESPFGRKVKAEEPQDNTPDELKHKIKEVSSSSTNMKTDIRENSVPNPLTIMSKMTLEEKHQWYVYTESLGGGDSIQLCNNISEV</sequence>
<keyword evidence="3 9" id="KW-0813">Transport</keyword>
<dbReference type="InterPro" id="IPR023395">
    <property type="entry name" value="MCP_dom_sf"/>
</dbReference>
<evidence type="ECO:0000256" key="5">
    <source>
        <dbReference type="ARBA" id="ARBA00022737"/>
    </source>
</evidence>
<keyword evidence="6" id="KW-1133">Transmembrane helix</keyword>
<keyword evidence="7" id="KW-0496">Mitochondrion</keyword>
<keyword evidence="8" id="KW-0472">Membrane</keyword>
<evidence type="ECO:0000256" key="7">
    <source>
        <dbReference type="ARBA" id="ARBA00023128"/>
    </source>
</evidence>
<dbReference type="PANTHER" id="PTHR45624:SF10">
    <property type="entry name" value="SLC (SOLUTE CARRIER) HOMOLOG"/>
    <property type="match status" value="1"/>
</dbReference>
<dbReference type="AlphaFoldDB" id="A0A8J1U078"/>
<keyword evidence="5" id="KW-0677">Repeat</keyword>
<dbReference type="PANTHER" id="PTHR45624">
    <property type="entry name" value="MITOCHONDRIAL BASIC AMINO ACIDS TRANSPORTER-RELATED"/>
    <property type="match status" value="1"/>
</dbReference>
<evidence type="ECO:0000313" key="11">
    <source>
        <dbReference type="Proteomes" id="UP000749559"/>
    </source>
</evidence>
<dbReference type="InterPro" id="IPR050567">
    <property type="entry name" value="Mitochondrial_Carrier"/>
</dbReference>
<evidence type="ECO:0000256" key="2">
    <source>
        <dbReference type="ARBA" id="ARBA00006375"/>
    </source>
</evidence>
<dbReference type="GO" id="GO:0022857">
    <property type="term" value="F:transmembrane transporter activity"/>
    <property type="evidence" value="ECO:0007669"/>
    <property type="project" value="TreeGrafter"/>
</dbReference>
<comment type="subcellular location">
    <subcellularLocation>
        <location evidence="1">Mitochondrion membrane</location>
        <topology evidence="1">Multi-pass membrane protein</topology>
    </subcellularLocation>
</comment>
<protein>
    <submittedName>
        <fullName evidence="10">Uncharacterized protein</fullName>
    </submittedName>
</protein>
<comment type="similarity">
    <text evidence="2 9">Belongs to the mitochondrial carrier (TC 2.A.29) family.</text>
</comment>
<dbReference type="InterPro" id="IPR018108">
    <property type="entry name" value="MCP_transmembrane"/>
</dbReference>
<keyword evidence="4 9" id="KW-0812">Transmembrane</keyword>